<evidence type="ECO:0000313" key="4">
    <source>
        <dbReference type="Proteomes" id="UP000198505"/>
    </source>
</evidence>
<keyword evidence="1" id="KW-1133">Transmembrane helix</keyword>
<reference evidence="4" key="1">
    <citation type="submission" date="2016-10" db="EMBL/GenBank/DDBJ databases">
        <authorList>
            <person name="Varghese N."/>
            <person name="Submissions S."/>
        </authorList>
    </citation>
    <scope>NUCLEOTIDE SEQUENCE [LARGE SCALE GENOMIC DNA]</scope>
    <source>
        <strain evidence="4">CGMCC 1.6495</strain>
    </source>
</reference>
<name>A0A1H9P654_9GAMM</name>
<proteinExistence type="predicted"/>
<keyword evidence="1" id="KW-0812">Transmembrane</keyword>
<keyword evidence="4" id="KW-1185">Reference proteome</keyword>
<dbReference type="STRING" id="416874.SAMN04487958_101112"/>
<evidence type="ECO:0000313" key="3">
    <source>
        <dbReference type="EMBL" id="SER43662.1"/>
    </source>
</evidence>
<keyword evidence="1" id="KW-0472">Membrane</keyword>
<dbReference type="Pfam" id="PF14145">
    <property type="entry name" value="YrhK"/>
    <property type="match status" value="1"/>
</dbReference>
<gene>
    <name evidence="3" type="ORF">SAMN04487958_101112</name>
</gene>
<dbReference type="RefSeq" id="WP_092824308.1">
    <property type="nucleotide sequence ID" value="NZ_FOGS01000001.1"/>
</dbReference>
<feature type="transmembrane region" description="Helical" evidence="1">
    <location>
        <begin position="58"/>
        <end position="76"/>
    </location>
</feature>
<organism evidence="3 4">
    <name type="scientific">Vreelandella subterranea</name>
    <dbReference type="NCBI Taxonomy" id="416874"/>
    <lineage>
        <taxon>Bacteria</taxon>
        <taxon>Pseudomonadati</taxon>
        <taxon>Pseudomonadota</taxon>
        <taxon>Gammaproteobacteria</taxon>
        <taxon>Oceanospirillales</taxon>
        <taxon>Halomonadaceae</taxon>
        <taxon>Vreelandella</taxon>
    </lineage>
</organism>
<feature type="transmembrane region" description="Helical" evidence="1">
    <location>
        <begin position="29"/>
        <end position="52"/>
    </location>
</feature>
<dbReference type="Proteomes" id="UP000198505">
    <property type="component" value="Unassembled WGS sequence"/>
</dbReference>
<feature type="domain" description="YrhK" evidence="2">
    <location>
        <begin position="25"/>
        <end position="80"/>
    </location>
</feature>
<evidence type="ECO:0000256" key="1">
    <source>
        <dbReference type="SAM" id="Phobius"/>
    </source>
</evidence>
<accession>A0A1H9P654</accession>
<dbReference type="AlphaFoldDB" id="A0A1H9P654"/>
<dbReference type="InterPro" id="IPR025424">
    <property type="entry name" value="YrhK_domain"/>
</dbReference>
<dbReference type="EMBL" id="FOGS01000001">
    <property type="protein sequence ID" value="SER43662.1"/>
    <property type="molecule type" value="Genomic_DNA"/>
</dbReference>
<sequence>MQSEQDAKTRDWIFTIGHRELVVHQRYEVLSMLNDFLLGIWFTIGSVCFFYQGAVQTVGVWLFVLGSLQLLIRPSIRLHRYIYFKRLPDTNHDA</sequence>
<evidence type="ECO:0000259" key="2">
    <source>
        <dbReference type="Pfam" id="PF14145"/>
    </source>
</evidence>
<protein>
    <submittedName>
        <fullName evidence="3">YrhK-like protein</fullName>
    </submittedName>
</protein>